<keyword evidence="3" id="KW-1185">Reference proteome</keyword>
<feature type="chain" id="PRO_5016412489" description="DUF3034 family protein" evidence="1">
    <location>
        <begin position="26"/>
        <end position="301"/>
    </location>
</feature>
<dbReference type="Pfam" id="PF11231">
    <property type="entry name" value="DUF3034"/>
    <property type="match status" value="1"/>
</dbReference>
<proteinExistence type="predicted"/>
<feature type="signal peptide" evidence="1">
    <location>
        <begin position="1"/>
        <end position="25"/>
    </location>
</feature>
<reference evidence="2 3" key="1">
    <citation type="submission" date="2018-05" db="EMBL/GenBank/DDBJ databases">
        <title>Genomic Encyclopedia of Type Strains, Phase IV (KMG-IV): sequencing the most valuable type-strain genomes for metagenomic binning, comparative biology and taxonomic classification.</title>
        <authorList>
            <person name="Goeker M."/>
        </authorList>
    </citation>
    <scope>NUCLEOTIDE SEQUENCE [LARGE SCALE GENOMIC DNA]</scope>
    <source>
        <strain evidence="2 3">DSM 19792</strain>
    </source>
</reference>
<evidence type="ECO:0000256" key="1">
    <source>
        <dbReference type="SAM" id="SignalP"/>
    </source>
</evidence>
<protein>
    <recommendedName>
        <fullName evidence="4">DUF3034 family protein</fullName>
    </recommendedName>
</protein>
<dbReference type="InterPro" id="IPR021393">
    <property type="entry name" value="DUF3034"/>
</dbReference>
<dbReference type="AlphaFoldDB" id="A0A318JB91"/>
<organism evidence="2 3">
    <name type="scientific">Undibacterium pigrum</name>
    <dbReference type="NCBI Taxonomy" id="401470"/>
    <lineage>
        <taxon>Bacteria</taxon>
        <taxon>Pseudomonadati</taxon>
        <taxon>Pseudomonadota</taxon>
        <taxon>Betaproteobacteria</taxon>
        <taxon>Burkholderiales</taxon>
        <taxon>Oxalobacteraceae</taxon>
        <taxon>Undibacterium</taxon>
    </lineage>
</organism>
<comment type="caution">
    <text evidence="2">The sequence shown here is derived from an EMBL/GenBank/DDBJ whole genome shotgun (WGS) entry which is preliminary data.</text>
</comment>
<dbReference type="EMBL" id="QJKB01000002">
    <property type="protein sequence ID" value="PXX45368.1"/>
    <property type="molecule type" value="Genomic_DNA"/>
</dbReference>
<evidence type="ECO:0000313" key="3">
    <source>
        <dbReference type="Proteomes" id="UP000247792"/>
    </source>
</evidence>
<dbReference type="OrthoDB" id="9126735at2"/>
<gene>
    <name evidence="2" type="ORF">DFR42_102596</name>
</gene>
<name>A0A318JB91_9BURK</name>
<accession>A0A318JB91</accession>
<evidence type="ECO:0000313" key="2">
    <source>
        <dbReference type="EMBL" id="PXX45368.1"/>
    </source>
</evidence>
<evidence type="ECO:0008006" key="4">
    <source>
        <dbReference type="Google" id="ProtNLM"/>
    </source>
</evidence>
<dbReference type="Proteomes" id="UP000247792">
    <property type="component" value="Unassembled WGS sequence"/>
</dbReference>
<sequence length="301" mass="32641">MQPRSQLLISSLALLCMMHASLAVAQVLPSPDQGRLLATGGVTQLEGAGGGGLTPWATITGYGSEDSYGVTAHITQVGTQDYRLRTAGVAIGIADRLELSLANQKFTGSLAPLDKLELQQDILGIKLKIAGDLVTDQDSWQPQVAIGAMYKRNHVIKGLEALGITSVKQLGAINDSGVDYYLSATKLLLDHSLLINGTLRLSKANQMGLLGFGGDKRKQYQLLPEVSLGYLINRKLVLGLEYRSKPQNLAVDNEKAYYDAFLAWFPNKNISLTLAYAHLGDITVFNPKNQRGWYVSLQIAQ</sequence>
<keyword evidence="1" id="KW-0732">Signal</keyword>